<sequence>MTSSSDSTVYIDLHFAYLEINPLVVLDDGSIHYLDMVAKLDQTADSICSPKWAVARDLSIYQSSSGSCWSP</sequence>
<dbReference type="OrthoDB" id="2692971at2759"/>
<reference evidence="1" key="1">
    <citation type="journal article" date="2020" name="New Phytol.">
        <title>Comparative genomics reveals dynamic genome evolution in host specialist ectomycorrhizal fungi.</title>
        <authorList>
            <person name="Lofgren L.A."/>
            <person name="Nguyen N.H."/>
            <person name="Vilgalys R."/>
            <person name="Ruytinx J."/>
            <person name="Liao H.L."/>
            <person name="Branco S."/>
            <person name="Kuo A."/>
            <person name="LaButti K."/>
            <person name="Lipzen A."/>
            <person name="Andreopoulos W."/>
            <person name="Pangilinan J."/>
            <person name="Riley R."/>
            <person name="Hundley H."/>
            <person name="Na H."/>
            <person name="Barry K."/>
            <person name="Grigoriev I.V."/>
            <person name="Stajich J.E."/>
            <person name="Kennedy P.G."/>
        </authorList>
    </citation>
    <scope>NUCLEOTIDE SEQUENCE</scope>
    <source>
        <strain evidence="1">MN1</strain>
    </source>
</reference>
<dbReference type="RefSeq" id="XP_041184831.1">
    <property type="nucleotide sequence ID" value="XM_041337600.1"/>
</dbReference>
<keyword evidence="2" id="KW-1185">Reference proteome</keyword>
<name>A0A9P7DG81_9AGAM</name>
<evidence type="ECO:0000313" key="2">
    <source>
        <dbReference type="Proteomes" id="UP000807769"/>
    </source>
</evidence>
<dbReference type="Proteomes" id="UP000807769">
    <property type="component" value="Unassembled WGS sequence"/>
</dbReference>
<accession>A0A9P7DG81</accession>
<dbReference type="GeneID" id="64631616"/>
<dbReference type="AlphaFoldDB" id="A0A9P7DG81"/>
<dbReference type="SUPFAM" id="SSF56059">
    <property type="entry name" value="Glutathione synthetase ATP-binding domain-like"/>
    <property type="match status" value="1"/>
</dbReference>
<organism evidence="1 2">
    <name type="scientific">Suillus subaureus</name>
    <dbReference type="NCBI Taxonomy" id="48587"/>
    <lineage>
        <taxon>Eukaryota</taxon>
        <taxon>Fungi</taxon>
        <taxon>Dikarya</taxon>
        <taxon>Basidiomycota</taxon>
        <taxon>Agaricomycotina</taxon>
        <taxon>Agaricomycetes</taxon>
        <taxon>Agaricomycetidae</taxon>
        <taxon>Boletales</taxon>
        <taxon>Suillineae</taxon>
        <taxon>Suillaceae</taxon>
        <taxon>Suillus</taxon>
    </lineage>
</organism>
<dbReference type="EMBL" id="JABBWG010000574">
    <property type="protein sequence ID" value="KAG1791621.1"/>
    <property type="molecule type" value="Genomic_DNA"/>
</dbReference>
<comment type="caution">
    <text evidence="1">The sequence shown here is derived from an EMBL/GenBank/DDBJ whole genome shotgun (WGS) entry which is preliminary data.</text>
</comment>
<protein>
    <recommendedName>
        <fullName evidence="3">ATP citrate synthase</fullName>
    </recommendedName>
</protein>
<dbReference type="Gene3D" id="3.30.470.110">
    <property type="match status" value="1"/>
</dbReference>
<proteinExistence type="predicted"/>
<evidence type="ECO:0000313" key="1">
    <source>
        <dbReference type="EMBL" id="KAG1791621.1"/>
    </source>
</evidence>
<evidence type="ECO:0008006" key="3">
    <source>
        <dbReference type="Google" id="ProtNLM"/>
    </source>
</evidence>
<gene>
    <name evidence="1" type="ORF">BJ212DRAFT_1419036</name>
</gene>